<accession>A0A8S0XGX5</accession>
<dbReference type="Pfam" id="PF26607">
    <property type="entry name" value="DUF8189"/>
    <property type="match status" value="1"/>
</dbReference>
<dbReference type="Gene3D" id="2.120.10.70">
    <property type="entry name" value="Fucose-specific lectin"/>
    <property type="match status" value="1"/>
</dbReference>
<dbReference type="SUPFAM" id="SSF89372">
    <property type="entry name" value="Fucose-specific lectin"/>
    <property type="match status" value="1"/>
</dbReference>
<feature type="domain" description="PLL-like beta propeller" evidence="1">
    <location>
        <begin position="57"/>
        <end position="219"/>
    </location>
</feature>
<evidence type="ECO:0000259" key="1">
    <source>
        <dbReference type="Pfam" id="PF26607"/>
    </source>
</evidence>
<keyword evidence="3" id="KW-1185">Reference proteome</keyword>
<organism evidence="2 3">
    <name type="scientific">Cyclocybe aegerita</name>
    <name type="common">Black poplar mushroom</name>
    <name type="synonym">Agrocybe aegerita</name>
    <dbReference type="NCBI Taxonomy" id="1973307"/>
    <lineage>
        <taxon>Eukaryota</taxon>
        <taxon>Fungi</taxon>
        <taxon>Dikarya</taxon>
        <taxon>Basidiomycota</taxon>
        <taxon>Agaricomycotina</taxon>
        <taxon>Agaricomycetes</taxon>
        <taxon>Agaricomycetidae</taxon>
        <taxon>Agaricales</taxon>
        <taxon>Agaricineae</taxon>
        <taxon>Bolbitiaceae</taxon>
        <taxon>Cyclocybe</taxon>
    </lineage>
</organism>
<gene>
    <name evidence="2" type="ORF">AAE3_LOCUS4368</name>
</gene>
<dbReference type="OrthoDB" id="406838at2759"/>
<dbReference type="EMBL" id="CACVBS010000035">
    <property type="protein sequence ID" value="CAA7262099.1"/>
    <property type="molecule type" value="Genomic_DNA"/>
</dbReference>
<dbReference type="AlphaFoldDB" id="A0A8S0XGX5"/>
<sequence length="224" mass="24458">MTSYGPNQVELFVVGADSALQHKWFTGSWGPGQTSYQNLSGRFLYDPECIAFPGNPNRLTILVVGTESAIYHKWWDGTAWGPSATSYELLGGNAIGSPTAVAWSATRLDVFVIGTDCALYHKWWDGSSWGPSYVGNWENLGGTWFSHKPAVVSLSANRLDCFVTGTDNALWHRSWDGSLWSPWKSLGGQIVGDPVAVWSGGEGIDVFARGLQDSALWHLAWNGT</sequence>
<name>A0A8S0XGX5_CYCAE</name>
<evidence type="ECO:0000313" key="3">
    <source>
        <dbReference type="Proteomes" id="UP000467700"/>
    </source>
</evidence>
<comment type="caution">
    <text evidence="2">The sequence shown here is derived from an EMBL/GenBank/DDBJ whole genome shotgun (WGS) entry which is preliminary data.</text>
</comment>
<proteinExistence type="predicted"/>
<evidence type="ECO:0000313" key="2">
    <source>
        <dbReference type="EMBL" id="CAA7262099.1"/>
    </source>
</evidence>
<protein>
    <recommendedName>
        <fullName evidence="1">PLL-like beta propeller domain-containing protein</fullName>
    </recommendedName>
</protein>
<dbReference type="InterPro" id="IPR058502">
    <property type="entry name" value="PLL-like_beta-prop"/>
</dbReference>
<reference evidence="2 3" key="1">
    <citation type="submission" date="2020-01" db="EMBL/GenBank/DDBJ databases">
        <authorList>
            <person name="Gupta K D."/>
        </authorList>
    </citation>
    <scope>NUCLEOTIDE SEQUENCE [LARGE SCALE GENOMIC DNA]</scope>
</reference>
<dbReference type="CDD" id="cd22954">
    <property type="entry name" value="PLL_lectin"/>
    <property type="match status" value="1"/>
</dbReference>
<dbReference type="Proteomes" id="UP000467700">
    <property type="component" value="Unassembled WGS sequence"/>
</dbReference>